<comment type="caution">
    <text evidence="2">The sequence shown here is derived from an EMBL/GenBank/DDBJ whole genome shotgun (WGS) entry which is preliminary data.</text>
</comment>
<dbReference type="GO" id="GO:0005813">
    <property type="term" value="C:centrosome"/>
    <property type="evidence" value="ECO:0007669"/>
    <property type="project" value="TreeGrafter"/>
</dbReference>
<dbReference type="GO" id="GO:0005634">
    <property type="term" value="C:nucleus"/>
    <property type="evidence" value="ECO:0007669"/>
    <property type="project" value="TreeGrafter"/>
</dbReference>
<gene>
    <name evidence="2" type="ORF">NP493_48g04022</name>
</gene>
<dbReference type="Pfam" id="PF03399">
    <property type="entry name" value="SAC3_GANP"/>
    <property type="match status" value="1"/>
</dbReference>
<name>A0AAD9UJJ8_RIDPI</name>
<dbReference type="InterPro" id="IPR045107">
    <property type="entry name" value="SAC3/GANP/THP3"/>
</dbReference>
<dbReference type="EMBL" id="JAODUO010000048">
    <property type="protein sequence ID" value="KAK2191665.1"/>
    <property type="molecule type" value="Genomic_DNA"/>
</dbReference>
<dbReference type="GO" id="GO:0051298">
    <property type="term" value="P:centrosome duplication"/>
    <property type="evidence" value="ECO:0007669"/>
    <property type="project" value="TreeGrafter"/>
</dbReference>
<dbReference type="PANTHER" id="PTHR12436:SF38">
    <property type="entry name" value="SAC3 DOMAIN-CONTAINING PROTEIN 1"/>
    <property type="match status" value="1"/>
</dbReference>
<dbReference type="InterPro" id="IPR005062">
    <property type="entry name" value="SAC3/GANP/THP3_conserved"/>
</dbReference>
<sequence>MVKEYSRPAAGKLDTDPCDLRPPDILHKSVCYLINNVIPLCDSNWYRTYEYVFDRLRAVRQDMVMQQVAGTEAVWLLERISDFHIYAGYRLCTEPVATFDPKMNDTHTQECLKRLLCLYQEEDTCRCHMGAYVALYMLFNLGSTEATLWGLQLKPRIGSCAVYQIALAMNLAWMNSNYIRVMRLAKSLPYLHMCAFHRHLALIERRVLQVMNVGFSSRNLKYSLSDLSDILLMSETETESLCRQCGLECANGTVRFFKGLLKDDVTMQPHRYNFIDASLTTSLSECLRGDDECSC</sequence>
<protein>
    <recommendedName>
        <fullName evidence="1">SAC3/GANP/THP3 conserved domain-containing protein</fullName>
    </recommendedName>
</protein>
<dbReference type="PANTHER" id="PTHR12436">
    <property type="entry name" value="80 KDA MCM3-ASSOCIATED PROTEIN"/>
    <property type="match status" value="1"/>
</dbReference>
<feature type="domain" description="SAC3/GANP/THP3 conserved" evidence="1">
    <location>
        <begin position="1"/>
        <end position="250"/>
    </location>
</feature>
<dbReference type="Gene3D" id="1.25.40.990">
    <property type="match status" value="1"/>
</dbReference>
<evidence type="ECO:0000313" key="2">
    <source>
        <dbReference type="EMBL" id="KAK2191665.1"/>
    </source>
</evidence>
<dbReference type="AlphaFoldDB" id="A0AAD9UJJ8"/>
<accession>A0AAD9UJJ8</accession>
<reference evidence="2" key="1">
    <citation type="journal article" date="2023" name="Mol. Biol. Evol.">
        <title>Third-Generation Sequencing Reveals the Adaptive Role of the Epigenome in Three Deep-Sea Polychaetes.</title>
        <authorList>
            <person name="Perez M."/>
            <person name="Aroh O."/>
            <person name="Sun Y."/>
            <person name="Lan Y."/>
            <person name="Juniper S.K."/>
            <person name="Young C.R."/>
            <person name="Angers B."/>
            <person name="Qian P.Y."/>
        </authorList>
    </citation>
    <scope>NUCLEOTIDE SEQUENCE</scope>
    <source>
        <strain evidence="2">R07B-5</strain>
    </source>
</reference>
<dbReference type="Proteomes" id="UP001209878">
    <property type="component" value="Unassembled WGS sequence"/>
</dbReference>
<dbReference type="GO" id="GO:0005819">
    <property type="term" value="C:spindle"/>
    <property type="evidence" value="ECO:0007669"/>
    <property type="project" value="TreeGrafter"/>
</dbReference>
<keyword evidence="3" id="KW-1185">Reference proteome</keyword>
<dbReference type="GO" id="GO:0051225">
    <property type="term" value="P:spindle assembly"/>
    <property type="evidence" value="ECO:0007669"/>
    <property type="project" value="TreeGrafter"/>
</dbReference>
<proteinExistence type="predicted"/>
<organism evidence="2 3">
    <name type="scientific">Ridgeia piscesae</name>
    <name type="common">Tubeworm</name>
    <dbReference type="NCBI Taxonomy" id="27915"/>
    <lineage>
        <taxon>Eukaryota</taxon>
        <taxon>Metazoa</taxon>
        <taxon>Spiralia</taxon>
        <taxon>Lophotrochozoa</taxon>
        <taxon>Annelida</taxon>
        <taxon>Polychaeta</taxon>
        <taxon>Sedentaria</taxon>
        <taxon>Canalipalpata</taxon>
        <taxon>Sabellida</taxon>
        <taxon>Siboglinidae</taxon>
        <taxon>Ridgeia</taxon>
    </lineage>
</organism>
<evidence type="ECO:0000259" key="1">
    <source>
        <dbReference type="Pfam" id="PF03399"/>
    </source>
</evidence>
<evidence type="ECO:0000313" key="3">
    <source>
        <dbReference type="Proteomes" id="UP001209878"/>
    </source>
</evidence>